<organism evidence="3 4">
    <name type="scientific">Psychromicrobium lacuslunae</name>
    <dbReference type="NCBI Taxonomy" id="1618207"/>
    <lineage>
        <taxon>Bacteria</taxon>
        <taxon>Bacillati</taxon>
        <taxon>Actinomycetota</taxon>
        <taxon>Actinomycetes</taxon>
        <taxon>Micrococcales</taxon>
        <taxon>Micrococcaceae</taxon>
        <taxon>Psychromicrobium</taxon>
    </lineage>
</organism>
<dbReference type="Pfam" id="PF01261">
    <property type="entry name" value="AP_endonuc_2"/>
    <property type="match status" value="1"/>
</dbReference>
<name>A0A0D4C1G7_9MICC</name>
<keyword evidence="4" id="KW-1185">Reference proteome</keyword>
<keyword evidence="1" id="KW-0119">Carbohydrate metabolism</keyword>
<dbReference type="HOGENOM" id="CLU_058777_0_0_11"/>
<dbReference type="STRING" id="1618207.UM93_13425"/>
<evidence type="ECO:0000259" key="2">
    <source>
        <dbReference type="Pfam" id="PF01261"/>
    </source>
</evidence>
<dbReference type="OrthoDB" id="9787068at2"/>
<accession>A0A0D4C1G7</accession>
<dbReference type="RefSeq" id="WP_045076051.1">
    <property type="nucleotide sequence ID" value="NZ_CP011005.1"/>
</dbReference>
<reference evidence="3 4" key="1">
    <citation type="journal article" date="2015" name="Genome Announc.">
        <title>Complete Genome Sequencing of Protease-Producing Novel Arthrobacter sp. Strain IHBB 11108 Using PacBio Single-Molecule Real-Time Sequencing Technology.</title>
        <authorList>
            <person name="Kiran S."/>
            <person name="Swarnkar M.K."/>
            <person name="Pal M."/>
            <person name="Thakur R."/>
            <person name="Tewari R."/>
            <person name="Singh A.K."/>
            <person name="Gulati A."/>
        </authorList>
    </citation>
    <scope>NUCLEOTIDE SEQUENCE [LARGE SCALE GENOMIC DNA]</scope>
    <source>
        <strain evidence="3 4">IHBB 11108</strain>
    </source>
</reference>
<gene>
    <name evidence="3" type="ORF">UM93_13425</name>
</gene>
<dbReference type="Gene3D" id="3.20.20.150">
    <property type="entry name" value="Divalent-metal-dependent TIM barrel enzymes"/>
    <property type="match status" value="1"/>
</dbReference>
<dbReference type="SUPFAM" id="SSF51658">
    <property type="entry name" value="Xylose isomerase-like"/>
    <property type="match status" value="1"/>
</dbReference>
<dbReference type="EMBL" id="CP011005">
    <property type="protein sequence ID" value="AJT42245.1"/>
    <property type="molecule type" value="Genomic_DNA"/>
</dbReference>
<dbReference type="PANTHER" id="PTHR12110">
    <property type="entry name" value="HYDROXYPYRUVATE ISOMERASE"/>
    <property type="match status" value="1"/>
</dbReference>
<dbReference type="PATRIC" id="fig|1618207.4.peg.2723"/>
<dbReference type="InterPro" id="IPR013022">
    <property type="entry name" value="Xyl_isomerase-like_TIM-brl"/>
</dbReference>
<proteinExistence type="predicted"/>
<evidence type="ECO:0000313" key="3">
    <source>
        <dbReference type="EMBL" id="AJT42245.1"/>
    </source>
</evidence>
<evidence type="ECO:0000256" key="1">
    <source>
        <dbReference type="ARBA" id="ARBA00023277"/>
    </source>
</evidence>
<dbReference type="AlphaFoldDB" id="A0A0D4C1G7"/>
<dbReference type="InterPro" id="IPR036237">
    <property type="entry name" value="Xyl_isomerase-like_sf"/>
</dbReference>
<feature type="domain" description="Xylose isomerase-like TIM barrel" evidence="2">
    <location>
        <begin position="39"/>
        <end position="288"/>
    </location>
</feature>
<dbReference type="Proteomes" id="UP000061839">
    <property type="component" value="Chromosome"/>
</dbReference>
<protein>
    <recommendedName>
        <fullName evidence="2">Xylose isomerase-like TIM barrel domain-containing protein</fullName>
    </recommendedName>
</protein>
<sequence length="304" mass="32769">MSAESLTRFSLNTATIKRSSLIEAISLTAHSGLGWIGLWRDRVAEVGVKEARERLDDAGLRVSSLCRGGFLSTRDPRARAEALADNRRAIAEAAELGASELVIVAGGLFDFAGAIAGRASANQYPVLTAGEKDLADARQRVAEAISILVPEALAHGVRLALEPLHPMYVADRAVLSTLSQALDLAEQFDPAAVGVVVDSFHVFWDPALRQQILRAGRTGRISSYQISDFVLPLAADSLLSRGYPGSGYIDFGTMTRWVTEAGYLGPVEVEIFNQHIWDSPAEEVIRRAKQGFLSQLQPALSSLS</sequence>
<dbReference type="PANTHER" id="PTHR12110:SF52">
    <property type="entry name" value="XYLOSE ISOMERASE"/>
    <property type="match status" value="1"/>
</dbReference>
<dbReference type="InterPro" id="IPR050312">
    <property type="entry name" value="IolE/XylAMocC-like"/>
</dbReference>
<evidence type="ECO:0000313" key="4">
    <source>
        <dbReference type="Proteomes" id="UP000061839"/>
    </source>
</evidence>
<dbReference type="KEGG" id="ari:UM93_13425"/>